<feature type="domain" description="C2H2-type" evidence="8">
    <location>
        <begin position="1007"/>
        <end position="1035"/>
    </location>
</feature>
<dbReference type="OMA" id="YQHRLRK"/>
<feature type="domain" description="C2H2-type" evidence="8">
    <location>
        <begin position="971"/>
        <end position="999"/>
    </location>
</feature>
<dbReference type="SUPFAM" id="SSF57667">
    <property type="entry name" value="beta-beta-alpha zinc fingers"/>
    <property type="match status" value="10"/>
</dbReference>
<feature type="domain" description="C2H2-type" evidence="8">
    <location>
        <begin position="1292"/>
        <end position="1320"/>
    </location>
</feature>
<dbReference type="GO" id="GO:0005634">
    <property type="term" value="C:nucleus"/>
    <property type="evidence" value="ECO:0007669"/>
    <property type="project" value="InterPro"/>
</dbReference>
<dbReference type="SUPFAM" id="SSF57716">
    <property type="entry name" value="Glucocorticoid receptor-like (DNA-binding domain)"/>
    <property type="match status" value="1"/>
</dbReference>
<evidence type="ECO:0000259" key="9">
    <source>
        <dbReference type="PROSITE" id="PS51915"/>
    </source>
</evidence>
<feature type="region of interest" description="Disordered" evidence="7">
    <location>
        <begin position="306"/>
        <end position="335"/>
    </location>
</feature>
<keyword evidence="1 6" id="KW-0479">Metal-binding</keyword>
<keyword evidence="11" id="KW-1185">Reference proteome</keyword>
<feature type="domain" description="C2H2-type" evidence="8">
    <location>
        <begin position="661"/>
        <end position="688"/>
    </location>
</feature>
<feature type="domain" description="C2H2-type" evidence="8">
    <location>
        <begin position="377"/>
        <end position="404"/>
    </location>
</feature>
<feature type="domain" description="C2H2-type" evidence="8">
    <location>
        <begin position="631"/>
        <end position="659"/>
    </location>
</feature>
<evidence type="ECO:0000256" key="4">
    <source>
        <dbReference type="ARBA" id="ARBA00022833"/>
    </source>
</evidence>
<comment type="caution">
    <text evidence="10">The sequence shown here is derived from an EMBL/GenBank/DDBJ whole genome shotgun (WGS) entry which is preliminary data.</text>
</comment>
<feature type="domain" description="C2H2-type" evidence="8">
    <location>
        <begin position="689"/>
        <end position="717"/>
    </location>
</feature>
<proteinExistence type="predicted"/>
<evidence type="ECO:0000256" key="5">
    <source>
        <dbReference type="PROSITE-ProRule" id="PRU00042"/>
    </source>
</evidence>
<gene>
    <name evidence="10" type="ORF">FF38_04728</name>
</gene>
<dbReference type="PANTHER" id="PTHR24379">
    <property type="entry name" value="KRAB AND ZINC FINGER DOMAIN-CONTAINING"/>
    <property type="match status" value="1"/>
</dbReference>
<organism evidence="10 11">
    <name type="scientific">Lucilia cuprina</name>
    <name type="common">Green bottle fly</name>
    <name type="synonym">Australian sheep blowfly</name>
    <dbReference type="NCBI Taxonomy" id="7375"/>
    <lineage>
        <taxon>Eukaryota</taxon>
        <taxon>Metazoa</taxon>
        <taxon>Ecdysozoa</taxon>
        <taxon>Arthropoda</taxon>
        <taxon>Hexapoda</taxon>
        <taxon>Insecta</taxon>
        <taxon>Pterygota</taxon>
        <taxon>Neoptera</taxon>
        <taxon>Endopterygota</taxon>
        <taxon>Diptera</taxon>
        <taxon>Brachycera</taxon>
        <taxon>Muscomorpha</taxon>
        <taxon>Oestroidea</taxon>
        <taxon>Calliphoridae</taxon>
        <taxon>Luciliinae</taxon>
        <taxon>Lucilia</taxon>
    </lineage>
</organism>
<evidence type="ECO:0000256" key="2">
    <source>
        <dbReference type="ARBA" id="ARBA00022737"/>
    </source>
</evidence>
<feature type="domain" description="C2H2-type" evidence="8">
    <location>
        <begin position="1205"/>
        <end position="1232"/>
    </location>
</feature>
<feature type="domain" description="C2H2-type" evidence="8">
    <location>
        <begin position="747"/>
        <end position="775"/>
    </location>
</feature>
<protein>
    <recommendedName>
        <fullName evidence="12">Zinc finger protein 91</fullName>
    </recommendedName>
</protein>
<evidence type="ECO:0000313" key="11">
    <source>
        <dbReference type="Proteomes" id="UP000037069"/>
    </source>
</evidence>
<dbReference type="PROSITE" id="PS51915">
    <property type="entry name" value="ZAD"/>
    <property type="match status" value="1"/>
</dbReference>
<dbReference type="Proteomes" id="UP000037069">
    <property type="component" value="Unassembled WGS sequence"/>
</dbReference>
<evidence type="ECO:0000256" key="1">
    <source>
        <dbReference type="ARBA" id="ARBA00022723"/>
    </source>
</evidence>
<evidence type="ECO:0000313" key="10">
    <source>
        <dbReference type="EMBL" id="KNC34225.1"/>
    </source>
</evidence>
<keyword evidence="2" id="KW-0677">Repeat</keyword>
<feature type="domain" description="C2H2-type" evidence="8">
    <location>
        <begin position="1320"/>
        <end position="1345"/>
    </location>
</feature>
<feature type="domain" description="C2H2-type" evidence="8">
    <location>
        <begin position="1349"/>
        <end position="1377"/>
    </location>
</feature>
<feature type="compositionally biased region" description="Acidic residues" evidence="7">
    <location>
        <begin position="310"/>
        <end position="329"/>
    </location>
</feature>
<feature type="domain" description="C2H2-type" evidence="8">
    <location>
        <begin position="717"/>
        <end position="746"/>
    </location>
</feature>
<dbReference type="PROSITE" id="PS50157">
    <property type="entry name" value="ZINC_FINGER_C2H2_2"/>
    <property type="match status" value="17"/>
</dbReference>
<feature type="domain" description="C2H2-type" evidence="8">
    <location>
        <begin position="490"/>
        <end position="514"/>
    </location>
</feature>
<dbReference type="PROSITE" id="PS00028">
    <property type="entry name" value="ZINC_FINGER_C2H2_1"/>
    <property type="match status" value="20"/>
</dbReference>
<evidence type="ECO:0000256" key="6">
    <source>
        <dbReference type="PROSITE-ProRule" id="PRU01263"/>
    </source>
</evidence>
<dbReference type="Pfam" id="PF07776">
    <property type="entry name" value="zf-AD"/>
    <property type="match status" value="1"/>
</dbReference>
<evidence type="ECO:0000259" key="8">
    <source>
        <dbReference type="PROSITE" id="PS50157"/>
    </source>
</evidence>
<feature type="domain" description="C2H2-type" evidence="8">
    <location>
        <begin position="462"/>
        <end position="490"/>
    </location>
</feature>
<dbReference type="EMBL" id="JRES01000088">
    <property type="protein sequence ID" value="KNC34225.1"/>
    <property type="molecule type" value="Genomic_DNA"/>
</dbReference>
<name>A0A0L0CPF2_LUCCU</name>
<evidence type="ECO:0000256" key="7">
    <source>
        <dbReference type="SAM" id="MobiDB-lite"/>
    </source>
</evidence>
<accession>A0A0L0CPF2</accession>
<keyword evidence="4 6" id="KW-0862">Zinc</keyword>
<sequence length="1415" mass="164556">MSAAAFVMPNDLSDLCRVCLQLPEESQYLDLTTIYDEDDHLTYGECFTICTQIDLSAGEGVPHHLCKPCGLELQMSYDFHKKIEESKRVIEQCQKQIEEQKRNSNTDESEGLHTNTSGEGREVVQLLNEKYVISDDEEDVDEERAVSSQEMQNVSIMQSEFNTPAQEDDETDEMNIINKICHIEDKDTNTTMEHMDEHDVANDAEEMDDYQNLETLEDEETETLQIKCGENTIPIQVTKYNTIKCGVNEEYVEYAEEEENVEDEGVAESEQDKILNEEYAQEPNDEDIAEHLRWQDNVVAVASKEHLPIEIEDDDDDDNDEQEEGDDEHEAIYETNENHIIIEDSSHDDKVEDETIETVNNNDGNNTTTRKRHVGSYSCDYCHRVFPNYSRMKTHRRCHEKDRPKFSCSQCGRMYATKQARDCHVQTAHEKSGFTCSICNKVFAIRKSLEIHVRYHTGDFPHACNLCDKKFAQVCHLNTHINVKHNKIRFSCDYPGCGKFFTSSTSLRNHEFTHGIMPFECEYCQQGYPAKAKLRIHILRKHGMDLSKDQLENMHLPSFMFKEERLNDDIVPPEEEIITNTTITPCIPAGIRLPLPAGPPFICEFCGHSSKTKALLASHRHRKHRHKESAYQCEKCDQQFSSKDVYDKHLKRVSCQKYPEFQCEFCSKKIIGSANYKIHLRFHKKIYPFECDQCGKGFMLAVHLKVHKQTKHENKRYVCEEANCGKFFKSQQSLKNHTYVHLGSLPYSCEYCGKMFTNRGSLRWHLKTCHGREVTGQDLEQKRTRVETNLKIKTETLNEEEQTMLKEEILKVSTETYFLANDINKGIKTEISMENNDNQDPLRGEHFIIRHVEEENATADVIKIENDTFSEYIVASPPTIIPEVVVPPLATHQQLYERSQPMGPSFVCEFCGHSMPTKNALYKHRLRKHNVKGFSVQQTPLTVNCNLCSKEFANRSLLRHHINSIHVKKGFVCEHCGYNLPTMNAVYQHRLRKHRDPKKQQKQLLRYKCTHCSELFETAKSLSLHKAKKHEKKSTVAAAAEANDCFECEDCGYKLPTKNAFYQHRLRKHKPKNVTLPQTYHHNNMDLNNFIHINRPDFCANVQRYVPPLSEETVIEEEISQDATDKWLYTLADMETEIQPNTTNSKEISQLKMKLRSTTNSVNKINECKDKNHDNSEHKLKEKTIDSITFTVEATSFDQANLKSYICKICLKPFESNNRLTWHMRMHDKNRKRFVCPVQICGRIYASKQACDLHYKQSHLDEGFICLLCHKIFSAKQTLEVHMRYHTKEFPYQCNLCERKFAQKGHLTQHIEVKHQNIRYICTEPDCGKIFQNSVSLRNHAYTHSSMPFKCNRCDKEYPQKNKLRSHLLNKHKLDYSLKDLESMRQFNIVRTRHAYVKVQTIAADESVNDDSEDT</sequence>
<dbReference type="InterPro" id="IPR012934">
    <property type="entry name" value="Znf_AD"/>
</dbReference>
<dbReference type="FunFam" id="3.30.160.60:FF:000100">
    <property type="entry name" value="Zinc finger 45-like"/>
    <property type="match status" value="1"/>
</dbReference>
<feature type="domain" description="C2H2-type" evidence="8">
    <location>
        <begin position="943"/>
        <end position="971"/>
    </location>
</feature>
<keyword evidence="3 5" id="KW-0863">Zinc-finger</keyword>
<dbReference type="GO" id="GO:0008270">
    <property type="term" value="F:zinc ion binding"/>
    <property type="evidence" value="ECO:0007669"/>
    <property type="project" value="UniProtKB-UniRule"/>
</dbReference>
<dbReference type="InterPro" id="IPR013087">
    <property type="entry name" value="Znf_C2H2_type"/>
</dbReference>
<dbReference type="OrthoDB" id="10039931at2759"/>
<reference evidence="10 11" key="1">
    <citation type="journal article" date="2015" name="Nat. Commun.">
        <title>Lucilia cuprina genome unlocks parasitic fly biology to underpin future interventions.</title>
        <authorList>
            <person name="Anstead C.A."/>
            <person name="Korhonen P.K."/>
            <person name="Young N.D."/>
            <person name="Hall R.S."/>
            <person name="Jex A.R."/>
            <person name="Murali S.C."/>
            <person name="Hughes D.S."/>
            <person name="Lee S.F."/>
            <person name="Perry T."/>
            <person name="Stroehlein A.J."/>
            <person name="Ansell B.R."/>
            <person name="Breugelmans B."/>
            <person name="Hofmann A."/>
            <person name="Qu J."/>
            <person name="Dugan S."/>
            <person name="Lee S.L."/>
            <person name="Chao H."/>
            <person name="Dinh H."/>
            <person name="Han Y."/>
            <person name="Doddapaneni H.V."/>
            <person name="Worley K.C."/>
            <person name="Muzny D.M."/>
            <person name="Ioannidis P."/>
            <person name="Waterhouse R.M."/>
            <person name="Zdobnov E.M."/>
            <person name="James P.J."/>
            <person name="Bagnall N.H."/>
            <person name="Kotze A.C."/>
            <person name="Gibbs R.A."/>
            <person name="Richards S."/>
            <person name="Batterham P."/>
            <person name="Gasser R.B."/>
        </authorList>
    </citation>
    <scope>NUCLEOTIDE SEQUENCE [LARGE SCALE GENOMIC DNA]</scope>
    <source>
        <strain evidence="10 11">LS</strain>
        <tissue evidence="10">Full body</tissue>
    </source>
</reference>
<feature type="binding site" evidence="6">
    <location>
        <position position="19"/>
    </location>
    <ligand>
        <name>Zn(2+)</name>
        <dbReference type="ChEBI" id="CHEBI:29105"/>
    </ligand>
</feature>
<dbReference type="InterPro" id="IPR036236">
    <property type="entry name" value="Znf_C2H2_sf"/>
</dbReference>
<feature type="binding site" evidence="6">
    <location>
        <position position="69"/>
    </location>
    <ligand>
        <name>Zn(2+)</name>
        <dbReference type="ChEBI" id="CHEBI:29105"/>
    </ligand>
</feature>
<dbReference type="SMART" id="SM00868">
    <property type="entry name" value="zf-AD"/>
    <property type="match status" value="1"/>
</dbReference>
<feature type="domain" description="C2H2-type" evidence="8">
    <location>
        <begin position="1264"/>
        <end position="1291"/>
    </location>
</feature>
<feature type="binding site" evidence="6">
    <location>
        <position position="16"/>
    </location>
    <ligand>
        <name>Zn(2+)</name>
        <dbReference type="ChEBI" id="CHEBI:29105"/>
    </ligand>
</feature>
<feature type="region of interest" description="Disordered" evidence="7">
    <location>
        <begin position="98"/>
        <end position="123"/>
    </location>
</feature>
<dbReference type="SMART" id="SM00355">
    <property type="entry name" value="ZnF_C2H2"/>
    <property type="match status" value="23"/>
</dbReference>
<feature type="binding site" evidence="6">
    <location>
        <position position="66"/>
    </location>
    <ligand>
        <name>Zn(2+)</name>
        <dbReference type="ChEBI" id="CHEBI:29105"/>
    </ligand>
</feature>
<dbReference type="Gene3D" id="3.30.160.60">
    <property type="entry name" value="Classic Zinc Finger"/>
    <property type="match status" value="14"/>
</dbReference>
<evidence type="ECO:0000256" key="3">
    <source>
        <dbReference type="ARBA" id="ARBA00022771"/>
    </source>
</evidence>
<feature type="domain" description="C2H2-type" evidence="8">
    <location>
        <begin position="434"/>
        <end position="461"/>
    </location>
</feature>
<feature type="domain" description="ZAD" evidence="9">
    <location>
        <begin position="14"/>
        <end position="93"/>
    </location>
</feature>
<dbReference type="PANTHER" id="PTHR24379:SF121">
    <property type="entry name" value="C2H2-TYPE DOMAIN-CONTAINING PROTEIN"/>
    <property type="match status" value="1"/>
</dbReference>
<evidence type="ECO:0008006" key="12">
    <source>
        <dbReference type="Google" id="ProtNLM"/>
    </source>
</evidence>
<dbReference type="Pfam" id="PF00096">
    <property type="entry name" value="zf-C2H2"/>
    <property type="match status" value="9"/>
</dbReference>